<feature type="compositionally biased region" description="Acidic residues" evidence="1">
    <location>
        <begin position="1"/>
        <end position="11"/>
    </location>
</feature>
<gene>
    <name evidence="2" type="ORF">MKZ38_003055</name>
</gene>
<evidence type="ECO:0000313" key="3">
    <source>
        <dbReference type="Proteomes" id="UP001201980"/>
    </source>
</evidence>
<dbReference type="AlphaFoldDB" id="A0AAD5RP76"/>
<feature type="region of interest" description="Disordered" evidence="1">
    <location>
        <begin position="200"/>
        <end position="234"/>
    </location>
</feature>
<evidence type="ECO:0000256" key="1">
    <source>
        <dbReference type="SAM" id="MobiDB-lite"/>
    </source>
</evidence>
<feature type="compositionally biased region" description="Acidic residues" evidence="1">
    <location>
        <begin position="225"/>
        <end position="234"/>
    </location>
</feature>
<sequence>MSASGDNEDDVTTAMGFSSFGQTRPNKKRRYNPQADQAVVDSAAGSISHPEPSGSGANALPLPLHARASAQPPGNPDEMSLEDGDGPAASTSGSTGGASMGGTSLPLPPASGLPARPAFTNIGSTIRGASFVGVPDQVHGGGRGGRAGGGGGSSRGRGDSGSFSGRDHGSRNPEWYIGYYDPASNENPWAKLEERMGLEPQGDWTLSGPVAGNAAVAEAEKASDGEGEDDDAEG</sequence>
<dbReference type="EMBL" id="JAKWBI020000197">
    <property type="protein sequence ID" value="KAJ2899440.1"/>
    <property type="molecule type" value="Genomic_DNA"/>
</dbReference>
<proteinExistence type="predicted"/>
<name>A0AAD5RP76_9PEZI</name>
<feature type="compositionally biased region" description="Polar residues" evidence="1">
    <location>
        <begin position="15"/>
        <end position="24"/>
    </location>
</feature>
<reference evidence="2" key="1">
    <citation type="submission" date="2022-07" db="EMBL/GenBank/DDBJ databases">
        <title>Draft genome sequence of Zalerion maritima ATCC 34329, a (micro)plastics degrading marine fungus.</title>
        <authorList>
            <person name="Paco A."/>
            <person name="Goncalves M.F.M."/>
            <person name="Rocha-Santos T.A.P."/>
            <person name="Alves A."/>
        </authorList>
    </citation>
    <scope>NUCLEOTIDE SEQUENCE</scope>
    <source>
        <strain evidence="2">ATCC 34329</strain>
    </source>
</reference>
<protein>
    <submittedName>
        <fullName evidence="2">Uncharacterized protein</fullName>
    </submittedName>
</protein>
<accession>A0AAD5RP76</accession>
<organism evidence="2 3">
    <name type="scientific">Zalerion maritima</name>
    <dbReference type="NCBI Taxonomy" id="339359"/>
    <lineage>
        <taxon>Eukaryota</taxon>
        <taxon>Fungi</taxon>
        <taxon>Dikarya</taxon>
        <taxon>Ascomycota</taxon>
        <taxon>Pezizomycotina</taxon>
        <taxon>Sordariomycetes</taxon>
        <taxon>Lulworthiomycetidae</taxon>
        <taxon>Lulworthiales</taxon>
        <taxon>Lulworthiaceae</taxon>
        <taxon>Zalerion</taxon>
    </lineage>
</organism>
<comment type="caution">
    <text evidence="2">The sequence shown here is derived from an EMBL/GenBank/DDBJ whole genome shotgun (WGS) entry which is preliminary data.</text>
</comment>
<keyword evidence="3" id="KW-1185">Reference proteome</keyword>
<dbReference type="Proteomes" id="UP001201980">
    <property type="component" value="Unassembled WGS sequence"/>
</dbReference>
<evidence type="ECO:0000313" key="2">
    <source>
        <dbReference type="EMBL" id="KAJ2899440.1"/>
    </source>
</evidence>
<feature type="compositionally biased region" description="Gly residues" evidence="1">
    <location>
        <begin position="139"/>
        <end position="155"/>
    </location>
</feature>
<feature type="region of interest" description="Disordered" evidence="1">
    <location>
        <begin position="1"/>
        <end position="174"/>
    </location>
</feature>